<evidence type="ECO:0000313" key="4">
    <source>
        <dbReference type="Proteomes" id="UP001597063"/>
    </source>
</evidence>
<gene>
    <name evidence="3" type="ORF">ACFQZM_42605</name>
</gene>
<feature type="compositionally biased region" description="Low complexity" evidence="1">
    <location>
        <begin position="252"/>
        <end position="267"/>
    </location>
</feature>
<feature type="region of interest" description="Disordered" evidence="1">
    <location>
        <begin position="102"/>
        <end position="175"/>
    </location>
</feature>
<evidence type="ECO:0008006" key="5">
    <source>
        <dbReference type="Google" id="ProtNLM"/>
    </source>
</evidence>
<dbReference type="Proteomes" id="UP001597063">
    <property type="component" value="Unassembled WGS sequence"/>
</dbReference>
<keyword evidence="2" id="KW-0812">Transmembrane</keyword>
<feature type="compositionally biased region" description="Gly residues" evidence="1">
    <location>
        <begin position="268"/>
        <end position="278"/>
    </location>
</feature>
<sequence length="508" mass="52751">MPATRAVPRPEEAGDAAAFLALLRRLQRWSGLPVEELEARVRAAGVLIPGGLSGLLGGDVLPSREAVVAFVTACGLVPEEREKWTDAHDRIGSAYAPPVTALPSGSLPPMASRAGHGPVPRVEDPLTDPVTATRPDPVTATRTDPVTATRPDPVTATRPDPPVVHTRPMRIGDPVRPVREAGDRLVVAKQALNMGASAAWKEAATAASANGMEPEDGAQNRLERAAGGEQGAGPPARAERSPGPRHARRALRPAPGDRGAAGARTGSGVAGDPGGTPGGRPSDSGSHARHRKASEKGSGRRRPVSLLVAAPAFITIAVVAAALFGVGGGGSGHGRAAKPSGASTRVPPPRPGWYTVMPIPVTDGKQSGDCLSVLLDDDLESRLAQERCRADDKLQRIQLAAAPGAAQAYQIKARTKDDDLWCVTLDATEERAALHLKECADDPLQRFGVESTGRSIKAGRLYRIAPQATRDQDMCVGVDIGVTGGVHAIHTPCDRAGIGYLFTPASAP</sequence>
<feature type="region of interest" description="Disordered" evidence="1">
    <location>
        <begin position="329"/>
        <end position="351"/>
    </location>
</feature>
<evidence type="ECO:0000313" key="3">
    <source>
        <dbReference type="EMBL" id="MFD0691241.1"/>
    </source>
</evidence>
<reference evidence="4" key="1">
    <citation type="journal article" date="2019" name="Int. J. Syst. Evol. Microbiol.">
        <title>The Global Catalogue of Microorganisms (GCM) 10K type strain sequencing project: providing services to taxonomists for standard genome sequencing and annotation.</title>
        <authorList>
            <consortium name="The Broad Institute Genomics Platform"/>
            <consortium name="The Broad Institute Genome Sequencing Center for Infectious Disease"/>
            <person name="Wu L."/>
            <person name="Ma J."/>
        </authorList>
    </citation>
    <scope>NUCLEOTIDE SEQUENCE [LARGE SCALE GENOMIC DNA]</scope>
    <source>
        <strain evidence="4">JCM 9371</strain>
    </source>
</reference>
<name>A0ABW2Y4N3_9ACTN</name>
<keyword evidence="2" id="KW-0472">Membrane</keyword>
<evidence type="ECO:0000256" key="1">
    <source>
        <dbReference type="SAM" id="MobiDB-lite"/>
    </source>
</evidence>
<evidence type="ECO:0000256" key="2">
    <source>
        <dbReference type="SAM" id="Phobius"/>
    </source>
</evidence>
<organism evidence="3 4">
    <name type="scientific">Actinomadura fibrosa</name>
    <dbReference type="NCBI Taxonomy" id="111802"/>
    <lineage>
        <taxon>Bacteria</taxon>
        <taxon>Bacillati</taxon>
        <taxon>Actinomycetota</taxon>
        <taxon>Actinomycetes</taxon>
        <taxon>Streptosporangiales</taxon>
        <taxon>Thermomonosporaceae</taxon>
        <taxon>Actinomadura</taxon>
    </lineage>
</organism>
<keyword evidence="4" id="KW-1185">Reference proteome</keyword>
<feature type="region of interest" description="Disordered" evidence="1">
    <location>
        <begin position="225"/>
        <end position="302"/>
    </location>
</feature>
<comment type="caution">
    <text evidence="3">The sequence shown here is derived from an EMBL/GenBank/DDBJ whole genome shotgun (WGS) entry which is preliminary data.</text>
</comment>
<keyword evidence="2" id="KW-1133">Transmembrane helix</keyword>
<feature type="compositionally biased region" description="Basic residues" evidence="1">
    <location>
        <begin position="287"/>
        <end position="302"/>
    </location>
</feature>
<dbReference type="RefSeq" id="WP_378325744.1">
    <property type="nucleotide sequence ID" value="NZ_JBHTGP010000027.1"/>
</dbReference>
<feature type="transmembrane region" description="Helical" evidence="2">
    <location>
        <begin position="304"/>
        <end position="326"/>
    </location>
</feature>
<accession>A0ABW2Y4N3</accession>
<proteinExistence type="predicted"/>
<dbReference type="EMBL" id="JBHTGP010000027">
    <property type="protein sequence ID" value="MFD0691241.1"/>
    <property type="molecule type" value="Genomic_DNA"/>
</dbReference>
<protein>
    <recommendedName>
        <fullName evidence="5">XRE family transcriptional regulator</fullName>
    </recommendedName>
</protein>